<reference evidence="1 2" key="1">
    <citation type="submission" date="2007-12" db="EMBL/GenBank/DDBJ databases">
        <title>Brucella suis ATCC 23445 whole genome shotgun sequencing project.</title>
        <authorList>
            <person name="Setubal J.C."/>
            <person name="Bowns C."/>
            <person name="Boyle S."/>
            <person name="Crasta O.R."/>
            <person name="Czar M.J."/>
            <person name="Dharmanolla C."/>
            <person name="Gillespie J.J."/>
            <person name="Kenyon R.W."/>
            <person name="Lu J."/>
            <person name="Mane S."/>
            <person name="Mohapatra S."/>
            <person name="Nagrani S."/>
            <person name="Purkayastha A."/>
            <person name="Rajasimha H.K."/>
            <person name="Shallom J.M."/>
            <person name="Shallom S."/>
            <person name="Shukla M."/>
            <person name="Snyder E.E."/>
            <person name="Sobral B.W."/>
            <person name="Wattam A.R."/>
            <person name="Will R."/>
            <person name="Williams K."/>
            <person name="Yoo H."/>
            <person name="Bruce D."/>
            <person name="Detter C."/>
            <person name="Munk C."/>
            <person name="Brettin T.S."/>
        </authorList>
    </citation>
    <scope>NUCLEOTIDE SEQUENCE [LARGE SCALE GENOMIC DNA]</scope>
    <source>
        <strain evidence="2">ATCC 23445 / NCTC 10510</strain>
    </source>
</reference>
<organism evidence="1 2">
    <name type="scientific">Brucella suis (strain ATCC 23445 / NCTC 10510)</name>
    <dbReference type="NCBI Taxonomy" id="470137"/>
    <lineage>
        <taxon>Bacteria</taxon>
        <taxon>Pseudomonadati</taxon>
        <taxon>Pseudomonadota</taxon>
        <taxon>Alphaproteobacteria</taxon>
        <taxon>Hyphomicrobiales</taxon>
        <taxon>Brucellaceae</taxon>
        <taxon>Brucella/Ochrobactrum group</taxon>
        <taxon>Brucella</taxon>
    </lineage>
</organism>
<dbReference type="AlphaFoldDB" id="B0CGQ5"/>
<dbReference type="HOGENOM" id="CLU_3354980_0_0_5"/>
<dbReference type="EMBL" id="CP000911">
    <property type="protein sequence ID" value="ABY38206.1"/>
    <property type="molecule type" value="Genomic_DNA"/>
</dbReference>
<proteinExistence type="predicted"/>
<accession>B0CGQ5</accession>
<protein>
    <submittedName>
        <fullName evidence="1">Uncharacterized protein</fullName>
    </submittedName>
</protein>
<evidence type="ECO:0000313" key="1">
    <source>
        <dbReference type="EMBL" id="ABY38206.1"/>
    </source>
</evidence>
<dbReference type="Proteomes" id="UP000008545">
    <property type="component" value="Chromosome I"/>
</dbReference>
<dbReference type="KEGG" id="bmt:BSUIS_A1152"/>
<evidence type="ECO:0000313" key="2">
    <source>
        <dbReference type="Proteomes" id="UP000008545"/>
    </source>
</evidence>
<gene>
    <name evidence="1" type="ordered locus">BSUIS_A1152</name>
</gene>
<name>B0CGQ5_BRUSI</name>
<sequence length="36" mass="4380">MFTLQDWLNMRSILEGEFFDVHRVYVPVLFKMQAFA</sequence>